<comment type="caution">
    <text evidence="1">The sequence shown here is derived from an EMBL/GenBank/DDBJ whole genome shotgun (WGS) entry which is preliminary data.</text>
</comment>
<proteinExistence type="predicted"/>
<name>A0ABU6CA57_9ACTN</name>
<evidence type="ECO:0000313" key="1">
    <source>
        <dbReference type="EMBL" id="MEB3961598.1"/>
    </source>
</evidence>
<accession>A0ABU6CA57</accession>
<sequence length="66" mass="7078">MTARSHRHSIAGRPARARRLLDAEAFETFAASDGELEAACCSVWFVSRSAEHEARCAAGPFRGSAA</sequence>
<keyword evidence="2" id="KW-1185">Reference proteome</keyword>
<reference evidence="1 2" key="1">
    <citation type="submission" date="2022-10" db="EMBL/GenBank/DDBJ databases">
        <authorList>
            <person name="Xie J."/>
            <person name="Shen N."/>
        </authorList>
    </citation>
    <scope>NUCLEOTIDE SEQUENCE [LARGE SCALE GENOMIC DNA]</scope>
    <source>
        <strain evidence="1 2">DSM 41681</strain>
    </source>
</reference>
<protein>
    <submittedName>
        <fullName evidence="1">Uncharacterized protein</fullName>
    </submittedName>
</protein>
<dbReference type="Proteomes" id="UP001352223">
    <property type="component" value="Unassembled WGS sequence"/>
</dbReference>
<organism evidence="1 2">
    <name type="scientific">Streptomyces kunmingensis</name>
    <dbReference type="NCBI Taxonomy" id="68225"/>
    <lineage>
        <taxon>Bacteria</taxon>
        <taxon>Bacillati</taxon>
        <taxon>Actinomycetota</taxon>
        <taxon>Actinomycetes</taxon>
        <taxon>Kitasatosporales</taxon>
        <taxon>Streptomycetaceae</taxon>
        <taxon>Streptomyces</taxon>
    </lineage>
</organism>
<dbReference type="EMBL" id="JAOZYB010000101">
    <property type="protein sequence ID" value="MEB3961598.1"/>
    <property type="molecule type" value="Genomic_DNA"/>
</dbReference>
<dbReference type="RefSeq" id="WP_324768903.1">
    <property type="nucleotide sequence ID" value="NZ_BAAATS010000006.1"/>
</dbReference>
<gene>
    <name evidence="1" type="ORF">OKJ48_15265</name>
</gene>
<evidence type="ECO:0000313" key="2">
    <source>
        <dbReference type="Proteomes" id="UP001352223"/>
    </source>
</evidence>